<reference evidence="1 2" key="1">
    <citation type="submission" date="2024-05" db="EMBL/GenBank/DDBJ databases">
        <authorList>
            <consortium name="Candidatus Magnetaquicoccaceae bacterium FCR-1 genome sequencing consortium"/>
            <person name="Shimoshige H."/>
            <person name="Shimamura S."/>
            <person name="Taoka A."/>
            <person name="Kobayashi H."/>
            <person name="Maekawa T."/>
        </authorList>
    </citation>
    <scope>NUCLEOTIDE SEQUENCE [LARGE SCALE GENOMIC DNA]</scope>
    <source>
        <strain evidence="1 2">FCR-1</strain>
    </source>
</reference>
<sequence length="516" mass="52802">MKKIANLSVATRSGWGEPLRGISTLLMFAAIGLTFPGCGGGGGGGSSGPSGTTVVVQDGNIVGLTLTDSKNTVAVDQGKGTYYFANVATPPITATSRNEIDPATGLVKIFDAQGKLLVKTFQDLDGDGIFTYNTDIPYGASITVAYSPNPSVIRMNPISALIPANWNGTTPVAGLPADTVKSAATTGIPASTDTSTTANTLRSVAANLTTVQENLVQMGVSAANSGVILQGLRDAAAANGALSVTKPEDIGTALASVVTSQNVATLFGAGVTETVAETAVKTVTDTLKNTIDALATGQYAMKNSESVVAATTNWVKSLVSTTTPAQAVTLISTTAAVNLSDPVKTQDTAIEAGKVLTTSPLANLFASLFIMPTYNLATTANTGVTPLDVTLSGLTGFGLTYASSGVTVAGSGGMAFLNQTLSYDSAKSQYGWAESGKINAAAINLNYAGFRLFSYTTDSAASYHLFALATKEQICTFRFNDGKSLSQKTGTGTKTLFEEIQGMNLNGATRLTCPAT</sequence>
<proteinExistence type="predicted"/>
<evidence type="ECO:0000313" key="2">
    <source>
        <dbReference type="Proteomes" id="UP001628193"/>
    </source>
</evidence>
<dbReference type="EMBL" id="BAAFGK010000004">
    <property type="protein sequence ID" value="GAB0058269.1"/>
    <property type="molecule type" value="Genomic_DNA"/>
</dbReference>
<reference evidence="1 2" key="2">
    <citation type="submission" date="2024-09" db="EMBL/GenBank/DDBJ databases">
        <title>Draft genome sequence of Candidatus Magnetaquicoccaceae bacterium FCR-1.</title>
        <authorList>
            <person name="Shimoshige H."/>
            <person name="Shimamura S."/>
            <person name="Taoka A."/>
            <person name="Kobayashi H."/>
            <person name="Maekawa T."/>
        </authorList>
    </citation>
    <scope>NUCLEOTIDE SEQUENCE [LARGE SCALE GENOMIC DNA]</scope>
    <source>
        <strain evidence="1 2">FCR-1</strain>
    </source>
</reference>
<gene>
    <name evidence="1" type="ORF">SIID45300_02615</name>
</gene>
<keyword evidence="2" id="KW-1185">Reference proteome</keyword>
<name>A0ABQ0CBK2_9PROT</name>
<organism evidence="1 2">
    <name type="scientific">Candidatus Magnetaquiglobus chichijimensis</name>
    <dbReference type="NCBI Taxonomy" id="3141448"/>
    <lineage>
        <taxon>Bacteria</taxon>
        <taxon>Pseudomonadati</taxon>
        <taxon>Pseudomonadota</taxon>
        <taxon>Magnetococcia</taxon>
        <taxon>Magnetococcales</taxon>
        <taxon>Candidatus Magnetaquicoccaceae</taxon>
        <taxon>Candidatus Magnetaquiglobus</taxon>
    </lineage>
</organism>
<dbReference type="Proteomes" id="UP001628193">
    <property type="component" value="Unassembled WGS sequence"/>
</dbReference>
<protein>
    <submittedName>
        <fullName evidence="1">Uncharacterized protein</fullName>
    </submittedName>
</protein>
<evidence type="ECO:0000313" key="1">
    <source>
        <dbReference type="EMBL" id="GAB0058269.1"/>
    </source>
</evidence>
<comment type="caution">
    <text evidence="1">The sequence shown here is derived from an EMBL/GenBank/DDBJ whole genome shotgun (WGS) entry which is preliminary data.</text>
</comment>
<dbReference type="RefSeq" id="WP_420905947.1">
    <property type="nucleotide sequence ID" value="NZ_BAAFGK010000004.1"/>
</dbReference>
<accession>A0ABQ0CBK2</accession>